<dbReference type="InterPro" id="IPR010106">
    <property type="entry name" value="RpnA"/>
</dbReference>
<dbReference type="EMBL" id="CP110821">
    <property type="protein sequence ID" value="WPX97388.1"/>
    <property type="molecule type" value="Genomic_DNA"/>
</dbReference>
<dbReference type="Proteomes" id="UP001327219">
    <property type="component" value="Plasmid unnamed1"/>
</dbReference>
<keyword evidence="2" id="KW-0614">Plasmid</keyword>
<dbReference type="NCBIfam" id="TIGR01784">
    <property type="entry name" value="T_den_put_tspse"/>
    <property type="match status" value="1"/>
</dbReference>
<dbReference type="EMBL" id="CP110820">
    <property type="protein sequence ID" value="WPX96584.1"/>
    <property type="molecule type" value="Genomic_DNA"/>
</dbReference>
<evidence type="ECO:0000313" key="3">
    <source>
        <dbReference type="Proteomes" id="UP001327219"/>
    </source>
</evidence>
<dbReference type="PANTHER" id="PTHR41317">
    <property type="entry name" value="PD-(D_E)XK NUCLEASE FAMILY TRANSPOSASE"/>
    <property type="match status" value="1"/>
</dbReference>
<sequence length="308" mass="36059">MTIVKYLNPRNDIAFKKIFGTEKNKDILMHFLNDVIEREGKKEITKVRLLNPMQHPELIGKKQSVVDVLCEEEDGTQYIVEMQVAKVGGFEKRAQYYAAKAYSSQAEEGYNYDHLKEVIFLAITEYEMFPKKKGYKSVHYTLDKKTYERDLKDFSFTFIELKKFNKRIEELKSFEDKWCYFFKYANDPDDMGELIKNSDEVITKAYHELEAHHWTKDELRAYEASEKIARDNKAREAYLEGLAEQAELRGIEKGIEKGREEGREEGIKKGKIERNYEIAKNMLSHNISAEIISQSTGLSIDEINNLKN</sequence>
<accession>A0ABZ0UMI8</accession>
<name>A0ABZ0UMI8_9RICK</name>
<reference evidence="2 3" key="1">
    <citation type="submission" date="2022-11" db="EMBL/GenBank/DDBJ databases">
        <title>Host association and intracellularity evolved multiple times independently in the Rickettsiales.</title>
        <authorList>
            <person name="Castelli M."/>
            <person name="Nardi T."/>
            <person name="Gammuto L."/>
            <person name="Bellinzona G."/>
            <person name="Sabaneyeva E."/>
            <person name="Potekhin A."/>
            <person name="Serra V."/>
            <person name="Petroni G."/>
            <person name="Sassera D."/>
        </authorList>
    </citation>
    <scope>NUCLEOTIDE SEQUENCE [LARGE SCALE GENOMIC DNA]</scope>
    <source>
        <strain evidence="2 3">NDG2</strain>
        <plasmid evidence="2 3">unnamed1</plasmid>
    </source>
</reference>
<dbReference type="Proteomes" id="UP001327219">
    <property type="component" value="Chromosome"/>
</dbReference>
<organism evidence="2 3">
    <name type="scientific">Candidatus Bandiella euplotis</name>
    <dbReference type="NCBI Taxonomy" id="1664265"/>
    <lineage>
        <taxon>Bacteria</taxon>
        <taxon>Pseudomonadati</taxon>
        <taxon>Pseudomonadota</taxon>
        <taxon>Alphaproteobacteria</taxon>
        <taxon>Rickettsiales</taxon>
        <taxon>Candidatus Midichloriaceae</taxon>
        <taxon>Candidatus Bandiella</taxon>
    </lineage>
</organism>
<evidence type="ECO:0000313" key="2">
    <source>
        <dbReference type="EMBL" id="WPX97388.1"/>
    </source>
</evidence>
<geneLocation type="plasmid" evidence="2 3">
    <name>unnamed1</name>
</geneLocation>
<keyword evidence="3" id="KW-1185">Reference proteome</keyword>
<evidence type="ECO:0000313" key="1">
    <source>
        <dbReference type="EMBL" id="WPX96584.1"/>
    </source>
</evidence>
<dbReference type="RefSeq" id="WP_323733336.1">
    <property type="nucleotide sequence ID" value="NZ_CP110820.1"/>
</dbReference>
<gene>
    <name evidence="1" type="ORF">Bandiella_00701</name>
    <name evidence="2" type="ORF">Bandiella_01538</name>
</gene>
<dbReference type="PANTHER" id="PTHR41317:SF1">
    <property type="entry name" value="PD-(D_E)XK NUCLEASE FAMILY TRANSPOSASE"/>
    <property type="match status" value="1"/>
</dbReference>
<dbReference type="Pfam" id="PF12784">
    <property type="entry name" value="PDDEXK_2"/>
    <property type="match status" value="1"/>
</dbReference>
<protein>
    <submittedName>
        <fullName evidence="2">PD-(D/E)XK nuclease family transposase</fullName>
    </submittedName>
</protein>
<proteinExistence type="predicted"/>